<dbReference type="GO" id="GO:0046872">
    <property type="term" value="F:metal ion binding"/>
    <property type="evidence" value="ECO:0007669"/>
    <property type="project" value="UniProtKB-KW"/>
</dbReference>
<dbReference type="CDD" id="cd00077">
    <property type="entry name" value="HDc"/>
    <property type="match status" value="1"/>
</dbReference>
<accession>A0A1S8X346</accession>
<organism evidence="6 7">
    <name type="scientific">Opisthorchis viverrini</name>
    <name type="common">Southeast Asian liver fluke</name>
    <dbReference type="NCBI Taxonomy" id="6198"/>
    <lineage>
        <taxon>Eukaryota</taxon>
        <taxon>Metazoa</taxon>
        <taxon>Spiralia</taxon>
        <taxon>Lophotrochozoa</taxon>
        <taxon>Platyhelminthes</taxon>
        <taxon>Trematoda</taxon>
        <taxon>Digenea</taxon>
        <taxon>Opisthorchiida</taxon>
        <taxon>Opisthorchiata</taxon>
        <taxon>Opisthorchiidae</taxon>
        <taxon>Opisthorchis</taxon>
    </lineage>
</organism>
<feature type="active site" description="Proton donor" evidence="3">
    <location>
        <position position="59"/>
    </location>
</feature>
<dbReference type="Gene3D" id="1.10.1300.10">
    <property type="entry name" value="3'5'-cyclic nucleotide phosphodiesterase, catalytic domain"/>
    <property type="match status" value="1"/>
</dbReference>
<keyword evidence="1 4" id="KW-0479">Metal-binding</keyword>
<feature type="binding site" evidence="4">
    <location>
        <position position="63"/>
    </location>
    <ligand>
        <name>Zn(2+)</name>
        <dbReference type="ChEBI" id="CHEBI:29105"/>
        <label>1</label>
    </ligand>
</feature>
<dbReference type="Pfam" id="PF00233">
    <property type="entry name" value="PDEase_I"/>
    <property type="match status" value="1"/>
</dbReference>
<evidence type="ECO:0000256" key="1">
    <source>
        <dbReference type="ARBA" id="ARBA00022723"/>
    </source>
</evidence>
<name>A0A1S8X346_OPIVI</name>
<evidence type="ECO:0000256" key="2">
    <source>
        <dbReference type="ARBA" id="ARBA00022801"/>
    </source>
</evidence>
<dbReference type="PROSITE" id="PS00126">
    <property type="entry name" value="PDEASE_I_1"/>
    <property type="match status" value="1"/>
</dbReference>
<dbReference type="PRINTS" id="PR00387">
    <property type="entry name" value="PDIESTERASE1"/>
</dbReference>
<protein>
    <recommendedName>
        <fullName evidence="5">PDEase domain-containing protein</fullName>
    </recommendedName>
</protein>
<dbReference type="InterPro" id="IPR023174">
    <property type="entry name" value="PDEase_CS"/>
</dbReference>
<feature type="binding site" evidence="4">
    <location>
        <position position="101"/>
    </location>
    <ligand>
        <name>Zn(2+)</name>
        <dbReference type="ChEBI" id="CHEBI:29105"/>
        <label>1</label>
    </ligand>
</feature>
<feature type="binding site" evidence="4">
    <location>
        <position position="100"/>
    </location>
    <ligand>
        <name>Zn(2+)</name>
        <dbReference type="ChEBI" id="CHEBI:29105"/>
        <label>1</label>
    </ligand>
</feature>
<evidence type="ECO:0000256" key="4">
    <source>
        <dbReference type="PIRSR" id="PIRSR623088-3"/>
    </source>
</evidence>
<dbReference type="GO" id="GO:0007165">
    <property type="term" value="P:signal transduction"/>
    <property type="evidence" value="ECO:0007669"/>
    <property type="project" value="InterPro"/>
</dbReference>
<reference evidence="6 7" key="1">
    <citation type="submission" date="2015-03" db="EMBL/GenBank/DDBJ databases">
        <title>Draft genome of the nematode, Opisthorchis viverrini.</title>
        <authorList>
            <person name="Mitreva M."/>
        </authorList>
    </citation>
    <scope>NUCLEOTIDE SEQUENCE [LARGE SCALE GENOMIC DNA]</scope>
    <source>
        <strain evidence="6">Khon Kaen</strain>
    </source>
</reference>
<dbReference type="InterPro" id="IPR003607">
    <property type="entry name" value="HD/PDEase_dom"/>
</dbReference>
<evidence type="ECO:0000313" key="7">
    <source>
        <dbReference type="Proteomes" id="UP000243686"/>
    </source>
</evidence>
<evidence type="ECO:0000259" key="5">
    <source>
        <dbReference type="PROSITE" id="PS51845"/>
    </source>
</evidence>
<dbReference type="GO" id="GO:0004114">
    <property type="term" value="F:3',5'-cyclic-nucleotide phosphodiesterase activity"/>
    <property type="evidence" value="ECO:0007669"/>
    <property type="project" value="InterPro"/>
</dbReference>
<dbReference type="InterPro" id="IPR023088">
    <property type="entry name" value="PDEase"/>
</dbReference>
<gene>
    <name evidence="6" type="ORF">X801_02974</name>
</gene>
<keyword evidence="2" id="KW-0378">Hydrolase</keyword>
<dbReference type="Proteomes" id="UP000243686">
    <property type="component" value="Unassembled WGS sequence"/>
</dbReference>
<sequence>MLALGYKPAVVITGTKSSRHALLGMFEDLELINKWRLSRRTLAHFILMVCRGYRNPPYHNWTHAFSVTHFIYICGKNLPLTGNFLKDIEFLALFVASLCHDIDHRGTNNAFQTERKAIYNTVKYKAHQQTK</sequence>
<dbReference type="InterPro" id="IPR002073">
    <property type="entry name" value="PDEase_catalytic_dom"/>
</dbReference>
<dbReference type="PROSITE" id="PS51845">
    <property type="entry name" value="PDEASE_I_2"/>
    <property type="match status" value="1"/>
</dbReference>
<evidence type="ECO:0000313" key="6">
    <source>
        <dbReference type="EMBL" id="OON21135.1"/>
    </source>
</evidence>
<dbReference type="SUPFAM" id="SSF109604">
    <property type="entry name" value="HD-domain/PDEase-like"/>
    <property type="match status" value="1"/>
</dbReference>
<dbReference type="AlphaFoldDB" id="A0A1S8X346"/>
<dbReference type="InterPro" id="IPR036971">
    <property type="entry name" value="PDEase_catalytic_dom_sf"/>
</dbReference>
<evidence type="ECO:0000256" key="3">
    <source>
        <dbReference type="PIRSR" id="PIRSR623088-1"/>
    </source>
</evidence>
<keyword evidence="7" id="KW-1185">Reference proteome</keyword>
<dbReference type="PANTHER" id="PTHR11347">
    <property type="entry name" value="CYCLIC NUCLEOTIDE PHOSPHODIESTERASE"/>
    <property type="match status" value="1"/>
</dbReference>
<feature type="binding site" evidence="4">
    <location>
        <position position="101"/>
    </location>
    <ligand>
        <name>Zn(2+)</name>
        <dbReference type="ChEBI" id="CHEBI:29105"/>
        <label>2</label>
    </ligand>
</feature>
<feature type="domain" description="PDEase" evidence="5">
    <location>
        <begin position="1"/>
        <end position="131"/>
    </location>
</feature>
<dbReference type="EMBL" id="KV892265">
    <property type="protein sequence ID" value="OON21135.1"/>
    <property type="molecule type" value="Genomic_DNA"/>
</dbReference>
<proteinExistence type="predicted"/>